<dbReference type="InterPro" id="IPR047660">
    <property type="entry name" value="DsrM"/>
</dbReference>
<feature type="transmembrane region" description="Helical" evidence="9">
    <location>
        <begin position="201"/>
        <end position="226"/>
    </location>
</feature>
<name>A0A2N9M644_9BACT</name>
<evidence type="ECO:0000313" key="12">
    <source>
        <dbReference type="Proteomes" id="UP000239735"/>
    </source>
</evidence>
<feature type="transmembrane region" description="Helical" evidence="9">
    <location>
        <begin position="36"/>
        <end position="54"/>
    </location>
</feature>
<evidence type="ECO:0000313" key="11">
    <source>
        <dbReference type="EMBL" id="SPE30922.1"/>
    </source>
</evidence>
<dbReference type="SUPFAM" id="SSF103501">
    <property type="entry name" value="Respiratory nitrate reductase 1 gamma chain"/>
    <property type="match status" value="1"/>
</dbReference>
<comment type="subcellular location">
    <subcellularLocation>
        <location evidence="1">Cell membrane</location>
        <topology evidence="1">Multi-pass membrane protein</topology>
    </subcellularLocation>
</comment>
<dbReference type="EMBL" id="OKRB01000143">
    <property type="protein sequence ID" value="SPE30922.1"/>
    <property type="molecule type" value="Genomic_DNA"/>
</dbReference>
<evidence type="ECO:0000256" key="5">
    <source>
        <dbReference type="ARBA" id="ARBA00022982"/>
    </source>
</evidence>
<organism evidence="11 12">
    <name type="scientific">Candidatus Sulfuritelmatomonas gaucii</name>
    <dbReference type="NCBI Taxonomy" id="2043161"/>
    <lineage>
        <taxon>Bacteria</taxon>
        <taxon>Pseudomonadati</taxon>
        <taxon>Acidobacteriota</taxon>
        <taxon>Terriglobia</taxon>
        <taxon>Terriglobales</taxon>
        <taxon>Acidobacteriaceae</taxon>
        <taxon>Candidatus Sulfuritelmatomonas</taxon>
    </lineage>
</organism>
<feature type="transmembrane region" description="Helical" evidence="9">
    <location>
        <begin position="6"/>
        <end position="24"/>
    </location>
</feature>
<reference evidence="12" key="1">
    <citation type="submission" date="2018-02" db="EMBL/GenBank/DDBJ databases">
        <authorList>
            <person name="Hausmann B."/>
        </authorList>
    </citation>
    <scope>NUCLEOTIDE SEQUENCE [LARGE SCALE GENOMIC DNA]</scope>
    <source>
        <strain evidence="12">Peat soil MAG SbA5</strain>
    </source>
</reference>
<feature type="transmembrane region" description="Helical" evidence="9">
    <location>
        <begin position="166"/>
        <end position="189"/>
    </location>
</feature>
<dbReference type="GO" id="GO:0005886">
    <property type="term" value="C:plasma membrane"/>
    <property type="evidence" value="ECO:0007669"/>
    <property type="project" value="UniProtKB-SubCell"/>
</dbReference>
<keyword evidence="6 9" id="KW-1133">Transmembrane helix</keyword>
<evidence type="ECO:0000259" key="10">
    <source>
        <dbReference type="Pfam" id="PF02665"/>
    </source>
</evidence>
<dbReference type="PANTHER" id="PTHR30598:SF3">
    <property type="entry name" value="RESPIRATORY NITRATE REDUCTASE 1 GAMMA CHAIN"/>
    <property type="match status" value="1"/>
</dbReference>
<dbReference type="InterPro" id="IPR036197">
    <property type="entry name" value="NarG-like_sf"/>
</dbReference>
<keyword evidence="8 9" id="KW-0472">Membrane</keyword>
<evidence type="ECO:0000256" key="7">
    <source>
        <dbReference type="ARBA" id="ARBA00023002"/>
    </source>
</evidence>
<dbReference type="Proteomes" id="UP000239735">
    <property type="component" value="Unassembled WGS sequence"/>
</dbReference>
<evidence type="ECO:0000256" key="3">
    <source>
        <dbReference type="ARBA" id="ARBA00022475"/>
    </source>
</evidence>
<accession>A0A2N9M644</accession>
<dbReference type="Pfam" id="PF02665">
    <property type="entry name" value="Nitrate_red_gam"/>
    <property type="match status" value="1"/>
</dbReference>
<keyword evidence="2" id="KW-0813">Transport</keyword>
<evidence type="ECO:0000256" key="2">
    <source>
        <dbReference type="ARBA" id="ARBA00022448"/>
    </source>
</evidence>
<protein>
    <submittedName>
        <fullName evidence="11">Hdr-like menaquinol oxidoreductase cytochrome b-like subunit</fullName>
    </submittedName>
</protein>
<dbReference type="NCBIfam" id="NF038037">
    <property type="entry name" value="cytob_DsrM"/>
    <property type="match status" value="1"/>
</dbReference>
<keyword evidence="5" id="KW-0249">Electron transport</keyword>
<dbReference type="GO" id="GO:0008940">
    <property type="term" value="F:nitrate reductase activity"/>
    <property type="evidence" value="ECO:0007669"/>
    <property type="project" value="TreeGrafter"/>
</dbReference>
<dbReference type="GO" id="GO:0019645">
    <property type="term" value="P:anaerobic electron transport chain"/>
    <property type="evidence" value="ECO:0007669"/>
    <property type="project" value="TreeGrafter"/>
</dbReference>
<dbReference type="PANTHER" id="PTHR30598">
    <property type="entry name" value="NITRATE REDUCTASE PRIVATE CHAPERONE, REDOX ENZYME MATURATION PROTEIN REMP FAMILY"/>
    <property type="match status" value="1"/>
</dbReference>
<dbReference type="AlphaFoldDB" id="A0A2N9M644"/>
<dbReference type="GO" id="GO:0020037">
    <property type="term" value="F:heme binding"/>
    <property type="evidence" value="ECO:0007669"/>
    <property type="project" value="TreeGrafter"/>
</dbReference>
<keyword evidence="3" id="KW-1003">Cell membrane</keyword>
<feature type="transmembrane region" description="Helical" evidence="9">
    <location>
        <begin position="251"/>
        <end position="272"/>
    </location>
</feature>
<evidence type="ECO:0000256" key="6">
    <source>
        <dbReference type="ARBA" id="ARBA00022989"/>
    </source>
</evidence>
<keyword evidence="4 9" id="KW-0812">Transmembrane</keyword>
<evidence type="ECO:0000256" key="1">
    <source>
        <dbReference type="ARBA" id="ARBA00004651"/>
    </source>
</evidence>
<dbReference type="InterPro" id="IPR051936">
    <property type="entry name" value="Heme-iron_electron_transfer"/>
</dbReference>
<dbReference type="Gene3D" id="1.20.950.20">
    <property type="entry name" value="Transmembrane di-heme cytochromes, Chain C"/>
    <property type="match status" value="1"/>
</dbReference>
<evidence type="ECO:0000256" key="4">
    <source>
        <dbReference type="ARBA" id="ARBA00022692"/>
    </source>
</evidence>
<feature type="transmembrane region" description="Helical" evidence="9">
    <location>
        <begin position="127"/>
        <end position="146"/>
    </location>
</feature>
<dbReference type="GO" id="GO:0009055">
    <property type="term" value="F:electron transfer activity"/>
    <property type="evidence" value="ECO:0007669"/>
    <property type="project" value="TreeGrafter"/>
</dbReference>
<dbReference type="InterPro" id="IPR023234">
    <property type="entry name" value="NarG-like_domain"/>
</dbReference>
<evidence type="ECO:0000256" key="9">
    <source>
        <dbReference type="SAM" id="Phobius"/>
    </source>
</evidence>
<proteinExistence type="predicted"/>
<keyword evidence="7" id="KW-0560">Oxidoreductase</keyword>
<gene>
    <name evidence="11" type="primary">dsrM</name>
    <name evidence="11" type="ORF">SBA5_810009</name>
</gene>
<sequence>MIPMNEIYALLVVLAIAAAGLAGGQMSFGRIALAEVIPYAAAILFLAGFCWRIMRWAWAPVPFHIPVTCGQQKSFRWIRAAKIDNPSTQWGVLARMAAEILLFRSLFRNSRAQIGGGWLILSESGALWLSALAFHWALLLILLRHLRLFLEPVPAFVNALERLDSFFQLGAPPLYLSDVVVIAALGYLLIRRFRDPAVRFISLFTDYFGLFLLLAISVTGVLMRYFTRIDVLNVKELALGLAAMRPQAPQGLGPIFFAHLLLVCALASYLPFSKLMHMGGIFLSPTRNLANNSRSRRHINPWNHPVKTHTYPEWEKEFREKLQSAGIPVEIAEGAGDAGNARTN</sequence>
<feature type="domain" description="NarG-like" evidence="10">
    <location>
        <begin position="95"/>
        <end position="278"/>
    </location>
</feature>
<evidence type="ECO:0000256" key="8">
    <source>
        <dbReference type="ARBA" id="ARBA00023136"/>
    </source>
</evidence>